<keyword evidence="3" id="KW-1185">Reference proteome</keyword>
<accession>A0A5N6MM50</accession>
<evidence type="ECO:0000256" key="1">
    <source>
        <dbReference type="SAM" id="MobiDB-lite"/>
    </source>
</evidence>
<gene>
    <name evidence="2" type="ORF">E3N88_30422</name>
</gene>
<protein>
    <submittedName>
        <fullName evidence="2">Uncharacterized protein</fullName>
    </submittedName>
</protein>
<feature type="region of interest" description="Disordered" evidence="1">
    <location>
        <begin position="1"/>
        <end position="28"/>
    </location>
</feature>
<dbReference type="EMBL" id="SZYD01000015">
    <property type="protein sequence ID" value="KAD3641198.1"/>
    <property type="molecule type" value="Genomic_DNA"/>
</dbReference>
<sequence length="151" mass="17114">MKPLTERIIETDSIPAPDQKLGEPTEMHAADKKMKKLENPIEEDTSSVEIISYGQCFSPYKSQLHRQFSEEDLVIDVDELEDVSNMEGGGYEADSERSTESINYGSLNDLTESPEQLHDTADSLESFMQLSNIPRVTIHSRTRVKRCLSYV</sequence>
<feature type="compositionally biased region" description="Basic and acidic residues" evidence="1">
    <location>
        <begin position="1"/>
        <end position="10"/>
    </location>
</feature>
<dbReference type="Proteomes" id="UP000326396">
    <property type="component" value="Linkage Group LG5"/>
</dbReference>
<proteinExistence type="predicted"/>
<reference evidence="2 3" key="1">
    <citation type="submission" date="2019-05" db="EMBL/GenBank/DDBJ databases">
        <title>Mikania micrantha, genome provides insights into the molecular mechanism of rapid growth.</title>
        <authorList>
            <person name="Liu B."/>
        </authorList>
    </citation>
    <scope>NUCLEOTIDE SEQUENCE [LARGE SCALE GENOMIC DNA]</scope>
    <source>
        <strain evidence="2">NLD-2019</strain>
        <tissue evidence="2">Leaf</tissue>
    </source>
</reference>
<dbReference type="AlphaFoldDB" id="A0A5N6MM50"/>
<dbReference type="OrthoDB" id="1821572at2759"/>
<evidence type="ECO:0000313" key="3">
    <source>
        <dbReference type="Proteomes" id="UP000326396"/>
    </source>
</evidence>
<evidence type="ECO:0000313" key="2">
    <source>
        <dbReference type="EMBL" id="KAD3641198.1"/>
    </source>
</evidence>
<name>A0A5N6MM50_9ASTR</name>
<organism evidence="2 3">
    <name type="scientific">Mikania micrantha</name>
    <name type="common">bitter vine</name>
    <dbReference type="NCBI Taxonomy" id="192012"/>
    <lineage>
        <taxon>Eukaryota</taxon>
        <taxon>Viridiplantae</taxon>
        <taxon>Streptophyta</taxon>
        <taxon>Embryophyta</taxon>
        <taxon>Tracheophyta</taxon>
        <taxon>Spermatophyta</taxon>
        <taxon>Magnoliopsida</taxon>
        <taxon>eudicotyledons</taxon>
        <taxon>Gunneridae</taxon>
        <taxon>Pentapetalae</taxon>
        <taxon>asterids</taxon>
        <taxon>campanulids</taxon>
        <taxon>Asterales</taxon>
        <taxon>Asteraceae</taxon>
        <taxon>Asteroideae</taxon>
        <taxon>Heliantheae alliance</taxon>
        <taxon>Eupatorieae</taxon>
        <taxon>Mikania</taxon>
    </lineage>
</organism>
<comment type="caution">
    <text evidence="2">The sequence shown here is derived from an EMBL/GenBank/DDBJ whole genome shotgun (WGS) entry which is preliminary data.</text>
</comment>